<protein>
    <submittedName>
        <fullName evidence="1">Uncharacterized protein</fullName>
    </submittedName>
</protein>
<reference evidence="1" key="1">
    <citation type="submission" date="2021-06" db="EMBL/GenBank/DDBJ databases">
        <title>Parelaphostrongylus tenuis whole genome reference sequence.</title>
        <authorList>
            <person name="Garwood T.J."/>
            <person name="Larsen P.A."/>
            <person name="Fountain-Jones N.M."/>
            <person name="Garbe J.R."/>
            <person name="Macchietto M.G."/>
            <person name="Kania S.A."/>
            <person name="Gerhold R.W."/>
            <person name="Richards J.E."/>
            <person name="Wolf T.M."/>
        </authorList>
    </citation>
    <scope>NUCLEOTIDE SEQUENCE</scope>
    <source>
        <strain evidence="1">MNPRO001-30</strain>
        <tissue evidence="1">Meninges</tissue>
    </source>
</reference>
<dbReference type="Proteomes" id="UP001196413">
    <property type="component" value="Unassembled WGS sequence"/>
</dbReference>
<comment type="caution">
    <text evidence="1">The sequence shown here is derived from an EMBL/GenBank/DDBJ whole genome shotgun (WGS) entry which is preliminary data.</text>
</comment>
<keyword evidence="2" id="KW-1185">Reference proteome</keyword>
<dbReference type="EMBL" id="JAHQIW010006810">
    <property type="protein sequence ID" value="KAJ1370614.1"/>
    <property type="molecule type" value="Genomic_DNA"/>
</dbReference>
<sequence length="112" mass="12652">MAENILAVLPISPLVKISFVSPKVLKNYVSNPKCFFFQQKVVSATHIKSLAKKWSEELSCKRRCPIRQSVGTSWIARVAHYAALSQNLHALEDFLSITSVTSHYCFNKLANR</sequence>
<name>A0AAD5R6T9_PARTN</name>
<organism evidence="1 2">
    <name type="scientific">Parelaphostrongylus tenuis</name>
    <name type="common">Meningeal worm</name>
    <dbReference type="NCBI Taxonomy" id="148309"/>
    <lineage>
        <taxon>Eukaryota</taxon>
        <taxon>Metazoa</taxon>
        <taxon>Ecdysozoa</taxon>
        <taxon>Nematoda</taxon>
        <taxon>Chromadorea</taxon>
        <taxon>Rhabditida</taxon>
        <taxon>Rhabditina</taxon>
        <taxon>Rhabditomorpha</taxon>
        <taxon>Strongyloidea</taxon>
        <taxon>Metastrongylidae</taxon>
        <taxon>Parelaphostrongylus</taxon>
    </lineage>
</organism>
<accession>A0AAD5R6T9</accession>
<dbReference type="AlphaFoldDB" id="A0AAD5R6T9"/>
<evidence type="ECO:0000313" key="1">
    <source>
        <dbReference type="EMBL" id="KAJ1370614.1"/>
    </source>
</evidence>
<evidence type="ECO:0000313" key="2">
    <source>
        <dbReference type="Proteomes" id="UP001196413"/>
    </source>
</evidence>
<proteinExistence type="predicted"/>
<gene>
    <name evidence="1" type="ORF">KIN20_032382</name>
</gene>